<dbReference type="EMBL" id="CAKASE010000053">
    <property type="protein sequence ID" value="CAG9565248.1"/>
    <property type="molecule type" value="Genomic_DNA"/>
</dbReference>
<dbReference type="Gene3D" id="1.10.8.1220">
    <property type="match status" value="1"/>
</dbReference>
<reference evidence="16" key="1">
    <citation type="submission" date="2021-09" db="EMBL/GenBank/DDBJ databases">
        <authorList>
            <person name="Martin H S."/>
        </authorList>
    </citation>
    <scope>NUCLEOTIDE SEQUENCE</scope>
</reference>
<evidence type="ECO:0000256" key="13">
    <source>
        <dbReference type="ARBA" id="ARBA00023273"/>
    </source>
</evidence>
<dbReference type="FunFam" id="3.40.50.300:FF:000049">
    <property type="entry name" value="Dynein, axonemal, heavy chain 5"/>
    <property type="match status" value="1"/>
</dbReference>
<dbReference type="Pfam" id="PF08393">
    <property type="entry name" value="DHC_N2"/>
    <property type="match status" value="1"/>
</dbReference>
<dbReference type="InterPro" id="IPR035699">
    <property type="entry name" value="AAA_6"/>
</dbReference>
<dbReference type="InterPro" id="IPR041466">
    <property type="entry name" value="Dynein_AAA5_ext"/>
</dbReference>
<dbReference type="InterPro" id="IPR043157">
    <property type="entry name" value="Dynein_AAA1S"/>
</dbReference>
<dbReference type="Gene3D" id="1.20.58.1120">
    <property type="match status" value="1"/>
</dbReference>
<comment type="subcellular location">
    <subcellularLocation>
        <location evidence="1">Cytoplasm</location>
        <location evidence="1">Cytoskeleton</location>
        <location evidence="1">Cilium axoneme</location>
    </subcellularLocation>
</comment>
<dbReference type="Gene3D" id="1.10.8.710">
    <property type="match status" value="1"/>
</dbReference>
<dbReference type="FunFam" id="1.20.920.30:FF:000003">
    <property type="entry name" value="Dynein axonemal heavy chain 17"/>
    <property type="match status" value="1"/>
</dbReference>
<evidence type="ECO:0000256" key="11">
    <source>
        <dbReference type="ARBA" id="ARBA00023175"/>
    </source>
</evidence>
<keyword evidence="9 14" id="KW-0175">Coiled coil</keyword>
<dbReference type="FunFam" id="1.20.58.1120:FF:000002">
    <property type="entry name" value="Dynein heavy chain 9, axonemal"/>
    <property type="match status" value="1"/>
</dbReference>
<dbReference type="InterPro" id="IPR042228">
    <property type="entry name" value="Dynein_linker_3"/>
</dbReference>
<evidence type="ECO:0000313" key="16">
    <source>
        <dbReference type="EMBL" id="CAG9565248.1"/>
    </source>
</evidence>
<dbReference type="InterPro" id="IPR024317">
    <property type="entry name" value="Dynein_heavy_chain_D4_dom"/>
</dbReference>
<dbReference type="GO" id="GO:0005524">
    <property type="term" value="F:ATP binding"/>
    <property type="evidence" value="ECO:0007669"/>
    <property type="project" value="UniProtKB-KW"/>
</dbReference>
<keyword evidence="4" id="KW-0493">Microtubule</keyword>
<dbReference type="Gene3D" id="1.20.920.30">
    <property type="match status" value="1"/>
</dbReference>
<dbReference type="Pfam" id="PF00078">
    <property type="entry name" value="RVT_1"/>
    <property type="match status" value="1"/>
</dbReference>
<dbReference type="InterPro" id="IPR000477">
    <property type="entry name" value="RT_dom"/>
</dbReference>
<evidence type="ECO:0000256" key="1">
    <source>
        <dbReference type="ARBA" id="ARBA00004430"/>
    </source>
</evidence>
<evidence type="ECO:0000256" key="5">
    <source>
        <dbReference type="ARBA" id="ARBA00022737"/>
    </source>
</evidence>
<dbReference type="OrthoDB" id="447173at2759"/>
<accession>A0A8J2QND4</accession>
<dbReference type="PROSITE" id="PS50878">
    <property type="entry name" value="RT_POL"/>
    <property type="match status" value="1"/>
</dbReference>
<dbReference type="Pfam" id="PF12781">
    <property type="entry name" value="AAA_9"/>
    <property type="match status" value="1"/>
</dbReference>
<comment type="similarity">
    <text evidence="2">Belongs to the dynein heavy chain family.</text>
</comment>
<evidence type="ECO:0000256" key="12">
    <source>
        <dbReference type="ARBA" id="ARBA00023212"/>
    </source>
</evidence>
<dbReference type="Pfam" id="PF17857">
    <property type="entry name" value="AAA_lid_1"/>
    <property type="match status" value="1"/>
</dbReference>
<protein>
    <submittedName>
        <fullName evidence="16">(African queen) hypothetical protein</fullName>
    </submittedName>
</protein>
<dbReference type="GO" id="GO:0045505">
    <property type="term" value="F:dynein intermediate chain binding"/>
    <property type="evidence" value="ECO:0007669"/>
    <property type="project" value="InterPro"/>
</dbReference>
<evidence type="ECO:0000256" key="8">
    <source>
        <dbReference type="ARBA" id="ARBA00023017"/>
    </source>
</evidence>
<dbReference type="Gene3D" id="3.20.180.20">
    <property type="entry name" value="Dynein heavy chain, N-terminal domain 2"/>
    <property type="match status" value="1"/>
</dbReference>
<dbReference type="Pfam" id="PF12777">
    <property type="entry name" value="MT"/>
    <property type="match status" value="1"/>
</dbReference>
<evidence type="ECO:0000256" key="4">
    <source>
        <dbReference type="ARBA" id="ARBA00022701"/>
    </source>
</evidence>
<dbReference type="Gene3D" id="1.20.140.100">
    <property type="entry name" value="Dynein heavy chain, N-terminal domain 2"/>
    <property type="match status" value="1"/>
</dbReference>
<dbReference type="Gene3D" id="1.10.8.720">
    <property type="entry name" value="Region D6 of dynein motor"/>
    <property type="match status" value="1"/>
</dbReference>
<dbReference type="InterPro" id="IPR043160">
    <property type="entry name" value="Dynein_C_barrel"/>
</dbReference>
<dbReference type="Gene3D" id="6.10.140.1060">
    <property type="match status" value="1"/>
</dbReference>
<dbReference type="Pfam" id="PF03028">
    <property type="entry name" value="Dynein_heavy"/>
    <property type="match status" value="1"/>
</dbReference>
<dbReference type="Pfam" id="PF12774">
    <property type="entry name" value="AAA_6"/>
    <property type="match status" value="1"/>
</dbReference>
<dbReference type="Gene3D" id="1.10.472.130">
    <property type="match status" value="1"/>
</dbReference>
<dbReference type="InterPro" id="IPR013602">
    <property type="entry name" value="Dynein_heavy_linker"/>
</dbReference>
<name>A0A8J2QND4_9NEOP</name>
<keyword evidence="11" id="KW-0505">Motor protein</keyword>
<dbReference type="InterPro" id="IPR004273">
    <property type="entry name" value="Dynein_heavy_D6_P-loop"/>
</dbReference>
<dbReference type="GO" id="GO:0097729">
    <property type="term" value="C:9+2 motile cilium"/>
    <property type="evidence" value="ECO:0007669"/>
    <property type="project" value="UniProtKB-ARBA"/>
</dbReference>
<dbReference type="InterPro" id="IPR041589">
    <property type="entry name" value="DNAH3_AAA_lid_1"/>
</dbReference>
<dbReference type="FunFam" id="3.40.50.300:FF:000411">
    <property type="entry name" value="dynein heavy chain 17, axonemal"/>
    <property type="match status" value="1"/>
</dbReference>
<evidence type="ECO:0000256" key="2">
    <source>
        <dbReference type="ARBA" id="ARBA00008887"/>
    </source>
</evidence>
<dbReference type="FunFam" id="3.40.50.300:FF:000219">
    <property type="entry name" value="Dynein axonemal heavy chain 17"/>
    <property type="match status" value="1"/>
</dbReference>
<dbReference type="GO" id="GO:0005874">
    <property type="term" value="C:microtubule"/>
    <property type="evidence" value="ECO:0007669"/>
    <property type="project" value="UniProtKB-KW"/>
</dbReference>
<dbReference type="InterPro" id="IPR027417">
    <property type="entry name" value="P-loop_NTPase"/>
</dbReference>
<keyword evidence="6" id="KW-0547">Nucleotide-binding</keyword>
<dbReference type="FunFam" id="1.20.920.20:FF:000003">
    <property type="entry name" value="Dynein axonemal heavy chain 17"/>
    <property type="match status" value="1"/>
</dbReference>
<dbReference type="Gene3D" id="1.10.287.2620">
    <property type="match status" value="1"/>
</dbReference>
<dbReference type="Proteomes" id="UP000789524">
    <property type="component" value="Unassembled WGS sequence"/>
</dbReference>
<dbReference type="Pfam" id="PF17852">
    <property type="entry name" value="Dynein_AAA_lid"/>
    <property type="match status" value="1"/>
</dbReference>
<dbReference type="Gene3D" id="1.20.1270.280">
    <property type="match status" value="1"/>
</dbReference>
<proteinExistence type="inferred from homology"/>
<evidence type="ECO:0000259" key="15">
    <source>
        <dbReference type="PROSITE" id="PS50878"/>
    </source>
</evidence>
<evidence type="ECO:0000256" key="3">
    <source>
        <dbReference type="ARBA" id="ARBA00022490"/>
    </source>
</evidence>
<dbReference type="InterPro" id="IPR043502">
    <property type="entry name" value="DNA/RNA_pol_sf"/>
</dbReference>
<dbReference type="Gene3D" id="3.10.490.20">
    <property type="match status" value="1"/>
</dbReference>
<keyword evidence="3" id="KW-0963">Cytoplasm</keyword>
<dbReference type="Pfam" id="PF18199">
    <property type="entry name" value="Dynein_C"/>
    <property type="match status" value="1"/>
</dbReference>
<dbReference type="FunFam" id="1.20.140.100:FF:000001">
    <property type="entry name" value="dynein heavy chain 17, axonemal"/>
    <property type="match status" value="1"/>
</dbReference>
<evidence type="ECO:0000256" key="10">
    <source>
        <dbReference type="ARBA" id="ARBA00023069"/>
    </source>
</evidence>
<dbReference type="CDD" id="cd01650">
    <property type="entry name" value="RT_nLTR_like"/>
    <property type="match status" value="1"/>
</dbReference>
<dbReference type="FunFam" id="3.40.50.300:FF:002141">
    <property type="entry name" value="Dynein heavy chain"/>
    <property type="match status" value="1"/>
</dbReference>
<evidence type="ECO:0000256" key="7">
    <source>
        <dbReference type="ARBA" id="ARBA00022840"/>
    </source>
</evidence>
<keyword evidence="8" id="KW-0243">Dynein</keyword>
<dbReference type="GO" id="GO:0005930">
    <property type="term" value="C:axoneme"/>
    <property type="evidence" value="ECO:0007669"/>
    <property type="project" value="UniProtKB-SubCell"/>
</dbReference>
<dbReference type="Pfam" id="PF18198">
    <property type="entry name" value="AAA_lid_11"/>
    <property type="match status" value="1"/>
</dbReference>
<comment type="caution">
    <text evidence="16">The sequence shown here is derived from an EMBL/GenBank/DDBJ whole genome shotgun (WGS) entry which is preliminary data.</text>
</comment>
<dbReference type="FunFam" id="1.10.8.710:FF:000002">
    <property type="entry name" value="dynein heavy chain 17, axonemal"/>
    <property type="match status" value="1"/>
</dbReference>
<dbReference type="Gene3D" id="1.20.920.20">
    <property type="match status" value="1"/>
</dbReference>
<dbReference type="InterPro" id="IPR024743">
    <property type="entry name" value="Dynein_HC_stalk"/>
</dbReference>
<sequence length="4029" mass="459498">MQTLKQGYKDNNKVKFSIDDDTTLADLLALNLHKFEEEVKTIVDKSVKEAAMEKTLRELEATWAVMEFEYMPHDRTGIMLPKASEELVEVLEDNQNQVQNMMSSKFIGYYEEEVTEWQKKLGTADAVIAIWFEVQRKWQYLESIFVGSDDIRAQLPEDSKRFDHIDKTFKELLKDIGSTPNVVEATNKPGLLDKLEDLMSALNLCEKALNDYLETKRLAYPRFYFVSSADLLDILSNGNNPPAVCRHLSKLYDNLAKLVFVKPGSKQAFEMISKENEEHVPFKAPCCDCSGKVEIWLNRVTDCMRLTLRDIFEHSVKSYEEKPRDEWVFDWPAQPALVGTQIWWTTETNQAFEKLEEGYEAALKDYQKKQIAQLNALIVLLLGDLTVGDRQKIMTICTIDVHSRDVVAKLIVAKVESSTAFQWQSQLRHRWDLKLNNCFANICDAQFLYDYEYLGNTPRLVITPLTDRCYITLTQSLHLIMGGAPAGPAGTGKTETTKDLGRALGIMVYVFNCSEQMDYKSCGNIYKGLSQTGAWGCFDEFNRISVEVLSVVSVQVKSVLDAIKAKKKKFDFMGEVITLIPTIGMFITMNPGYAGRTELPENLKALFRPCAMVVPDFELICEIMLVAEGFQDARLLARKFITLYMLCRELLSKQDHYDWGLRAIKSVLVVAGSLKRGDRQRPEDQVLMRALRDFNIPKIVTDDMPVFMGLIGDLFPALDVPRKRDLDFEKNLVDGAISMKLQPEPGFILKMVQLVELFAVRHSVFINGFAGTGKSMVWQCLHRTYQMLKMKPYYNDLDPKAVTNDELFGIINPATREWKDGLFSTIMRDMANMPGEGPKWIVLDGDIDPMWIESLNTLMDDNKVLTLASNERIALTKSMRLLFEIATLRTATPATVSRAGILYINPQDLGWNPFVASWIETTRDDDSEKAMLTVMFDKYIPSLLESCKKYKRITPLSELQQIQLTCYLLECFLNKSLLPSDCPKEWYETYFVFCIVWGFGSGLFQDQLVDWRNEFSKWFCNEFKQIKFPSTGNVFGFFIDPETKKFLPWVEKVESFELDPDIPLQSCLVSTSETTRIRFFMDLLIAKQKPVMLVGAAGSGKTVSVAAKLNALSDNYAVTNVPLNFYTTSEMIQKVLEKPLEKKSGRNFGPPGSKFMIFFVDDLNMPEVDTYGTVQPHTLIRQFMDYRHWYDRQKLSLKDISNCMFVSCMNPTAGSFTIDPRLQRHFCTFAVSFPGLDACYHIYKQILSQHLANPLNKFGAAVQRFSETLVNTALALHNKLSSTFLPTAIKFHYLFNLRDLSNIFQGILFTTGDAIKQPSEMLRLWMHEAYRVYSDKLVDSVDNENFTKLIGDTIKKNCEDFDENVVFEKPLIYCHFAEGIGDPKYFPIKDWPHIKRLLDESLSSYNDLIATMNLVLFEDAMYHICRINRILEAPRGNALLVGVGGSGKQSLSRLSSFISSLEVFQIQLRKGYSINDLKVDLAALNMKAGLKNIGCVFLMTDGQVAEERFLVLINDLLASGEIPDLFADDEIENIINGVRGETKATGVPDTRENCWRFFINRVRTMLKVVLCFSPVGATLRVRARKFPSIVNCSAINWFHEWPQEALRSVSKRFIAEVESLPPHLVDPISNFMSHVHQSVNQMSAVYFQNERRYNYTTPKTFLEQISLYGKLLNEKTKNLKMMIFRLENGLEKLASCAADVAVLKVTLAEQEQILKVKNKAAEELIEVVGAESEKVSKEKAFAAEEEKKVKVIEEDVTIKAKICADDLAKAEPALIAAQEALNTLNKNNLTELKSFGSPPDAVVNVTAAVLVLFSKKGKIPKDRSWKACKLMMAKVDQFLYDLVYYDKENIHPDVIKAVLPYIKNPEFNAEFIMSKSAAAAGLCSWVINIVKFYDVYVVVEPKRRALNAANAELQAARDKLAFLTEQIHELEEKLEELLKAFQEAVNEKMKCQAEADATNYTIDLANRLVNGLASEKIRWSATVVNLKESGIMLPGDVLVVTAFISYVGCFTRRYRLLLINEDWLPTLEKTDPKIETTEGLEPLSMLTDDAQVATWNNEGLPTDTMSTENATILTNSARWPLMIDPQLQGIKWIKSRYGDGLVVIRLTQRNYLDRIERAVSNGDVVLLENIGETVDAVLEPLLGRVLIRKGRVLKIGDREIDYHQNFRLILQTKLANPHYQPEMQAQCTLINFTVTRDGLEEQLLGEVVKSERPDLEALRAGLTKQQNDFKITLKSLEDDLLKRLSSAGPDILSDSALVINLETTKKTAADIEVKVEEGKVTAVKIDEARERYRRAATRASILYFILNDLYKINPMYQFSLKAYSVVFKDALSKTTPSEDLETRVHNLLDSITFAVFIYTSRGLFEKDKLVFLFLITLQVLQAEGKIDPRELDFLLKYAVAPANSPYTWLSNNCFGGIVALSKMDAFENLDKDIEGASKRWQKYTDGEAPERDKLPGEWKNKTPLQRLCILRALRPDRMSYASGAFCEENLGTKYVEARTPPFSKSYEESTSTTPVFFILSPGVDPVKDVEKLGRKLGFSTDKKNFHIVSLGQGQEVVAEEAMGIASERGHWVILQNVHLVAKWLPTLEKKMEETFESPLEDYRLYLSAEPAADPAYHIIPQGILESAIKITNEPPIGMWANLHKALDNFSQETLEMCSKEAEFKSVLFALCYFHAVVAERRKFGPQGWNRVYPFNFGDLTICVYVLYNYLEANPRVPWEDLRYLFGEIMYGGHITDDWDRRLCRTFLLEYMQPELVDGELTLAPGFISPPNSDYAGYHQYIDDFLPDETPYLYGLHPNAEIGYLTTVSQRLFKIKMRKKKRELIKNLRIAKALGDNHLSHQLARALRSILKLIQGISAQTAEYRGNFDRAKQEVDFDKNPFEYSKTIFKKERGQLLLTNDQIYDHFKSTYEVPKSVRLYTDPNEQKPEIPHIDFHGIPPTLDEISSHIKRKSSKSAPGPDGIPYIVFKKCPSVRKHLINIYGKIWSRKQIPECFGKAIFVLIPKKDRVTDPKDTRPIALTNTISKIFFSVLQTRMTRFMLSNKYFRPNHQKGFLPGISGCLEHNTLLSESLKDARKSERQITVCWIDLENAFGSIQHELMLFALRWYNFPPLVRDMIASYYSKLRFSIITKEGPSKSLSYNVGLFQGCCLSPITFNIVINILVDKLICNEKKWGYRFKFNNKYTESILAFADDLAILTRHPKHCQVLLDEVDKFCEWTDGLRTKPSKCHCLCLGRRNTRYTSYDPGLSIGGQCVSTVTEDAPFKFLGRKIDNIGRTPSLEGIVDSFLNDLNKVDSQQISNVKKAWIYDNYLTSRLNWPFLVYDFSKTLLSKLDAGVIKMLKLWLGLALTADSSALFRDRNSFGMNLKRPSELYKHLRVSKRHILGKSHDDVVTSLPKDNDAPELESRLQFHKQFMIGAQNNRVGLGSSRKVQDTDILKSFIRQDENDKYKIHAMSLEMQNEWLDIGDFCIPLALKWRTLIHDWSPALLKFYLNAFQMTLPDQSNLVRWGKGTEKTCYICGKAVGTAKHLLVGCKVLLDSGQYSRRHDRVLEIIREAVSLSVARAQREITTNERSIGFVREGTRAIKSNVKPYSILKAASDWTIMMDTYEKQYKIPEDICASASRPDIFLYSRILKRVVMIELTVPWETNIPKDHAIKVNKYYELTNELTRNRFVVDLYAVEVGARGITAKSLYNLLKDLGLSRTNINSFLERTSKAALVGSFQIWLGRERNLDSGGERITRVVFEMQPRDTGAQAGGGASKEEIVRYILDDIMDRVPEPFNLVELMGKVEELTPYTIVALQECERMNRLMGEIRRSLKELELGLKGELTISSDMEKLMEALFMDHVPVSWSNLAYPSLLGLAAWFSDLCLRLTELENWSGDFNLPPAVWLAGFFNPQSFLTAIMQQTARKNEWPLDKMCLNCDVTKKNRGDFNAPPREGANIHGLYMEGARWDTATGGIVESNMMDLFPMMPVIYIKAVTQDKQDTKNVYECPVYKIRMRGPTFVWTFNLKTKYKPTRWTLAGVALLLG</sequence>
<dbReference type="FunFam" id="3.10.490.20:FF:000002">
    <property type="entry name" value="Dynein axonemal heavy chain 17"/>
    <property type="match status" value="1"/>
</dbReference>
<dbReference type="SUPFAM" id="SSF56672">
    <property type="entry name" value="DNA/RNA polymerases"/>
    <property type="match status" value="1"/>
</dbReference>
<keyword evidence="12" id="KW-0206">Cytoskeleton</keyword>
<dbReference type="Pfam" id="PF12780">
    <property type="entry name" value="AAA_8"/>
    <property type="match status" value="1"/>
</dbReference>
<dbReference type="FunFam" id="1.10.8.1220:FF:000001">
    <property type="entry name" value="Dynein axonemal heavy chain 5"/>
    <property type="match status" value="1"/>
</dbReference>
<evidence type="ECO:0000313" key="17">
    <source>
        <dbReference type="Proteomes" id="UP000789524"/>
    </source>
</evidence>
<dbReference type="Gene3D" id="3.40.50.300">
    <property type="entry name" value="P-loop containing nucleotide triphosphate hydrolases"/>
    <property type="match status" value="5"/>
</dbReference>
<keyword evidence="7" id="KW-0067">ATP-binding</keyword>
<dbReference type="FunFam" id="1.20.1270.280:FF:000003">
    <property type="entry name" value="Dynein axonemal heavy chain 17"/>
    <property type="match status" value="1"/>
</dbReference>
<dbReference type="GO" id="GO:0051959">
    <property type="term" value="F:dynein light intermediate chain binding"/>
    <property type="evidence" value="ECO:0007669"/>
    <property type="project" value="InterPro"/>
</dbReference>
<dbReference type="InterPro" id="IPR041658">
    <property type="entry name" value="AAA_lid_11"/>
</dbReference>
<dbReference type="FunFam" id="1.10.8.720:FF:000002">
    <property type="entry name" value="Dynein heavy chain 9, axonemal"/>
    <property type="match status" value="1"/>
</dbReference>
<dbReference type="PANTHER" id="PTHR45703">
    <property type="entry name" value="DYNEIN HEAVY CHAIN"/>
    <property type="match status" value="1"/>
</dbReference>
<dbReference type="SUPFAM" id="SSF52540">
    <property type="entry name" value="P-loop containing nucleoside triphosphate hydrolases"/>
    <property type="match status" value="4"/>
</dbReference>
<organism evidence="16 17">
    <name type="scientific">Danaus chrysippus</name>
    <name type="common">African queen</name>
    <dbReference type="NCBI Taxonomy" id="151541"/>
    <lineage>
        <taxon>Eukaryota</taxon>
        <taxon>Metazoa</taxon>
        <taxon>Ecdysozoa</taxon>
        <taxon>Arthropoda</taxon>
        <taxon>Hexapoda</taxon>
        <taxon>Insecta</taxon>
        <taxon>Pterygota</taxon>
        <taxon>Neoptera</taxon>
        <taxon>Endopterygota</taxon>
        <taxon>Lepidoptera</taxon>
        <taxon>Glossata</taxon>
        <taxon>Ditrysia</taxon>
        <taxon>Papilionoidea</taxon>
        <taxon>Nymphalidae</taxon>
        <taxon>Danainae</taxon>
        <taxon>Danaini</taxon>
        <taxon>Danaina</taxon>
        <taxon>Danaus</taxon>
        <taxon>Anosia</taxon>
    </lineage>
</organism>
<dbReference type="FunFam" id="3.40.50.300:FF:000945">
    <property type="entry name" value="Dynein axonemal heavy chain 9"/>
    <property type="match status" value="1"/>
</dbReference>
<dbReference type="InterPro" id="IPR042222">
    <property type="entry name" value="Dynein_2_N"/>
</dbReference>
<feature type="coiled-coil region" evidence="14">
    <location>
        <begin position="1906"/>
        <end position="1954"/>
    </location>
</feature>
<feature type="domain" description="Reverse transcriptase" evidence="15">
    <location>
        <begin position="2983"/>
        <end position="3270"/>
    </location>
</feature>
<dbReference type="FunFam" id="3.20.180.20:FF:000001">
    <property type="entry name" value="Dynein axonemal heavy chain 5"/>
    <property type="match status" value="1"/>
</dbReference>
<gene>
    <name evidence="16" type="ORF">DCHRY22_LOCUS6130</name>
</gene>
<keyword evidence="5" id="KW-0677">Repeat</keyword>
<dbReference type="Pfam" id="PF12775">
    <property type="entry name" value="AAA_7"/>
    <property type="match status" value="1"/>
</dbReference>
<dbReference type="GO" id="GO:0008569">
    <property type="term" value="F:minus-end-directed microtubule motor activity"/>
    <property type="evidence" value="ECO:0007669"/>
    <property type="project" value="InterPro"/>
</dbReference>
<evidence type="ECO:0000256" key="14">
    <source>
        <dbReference type="SAM" id="Coils"/>
    </source>
</evidence>
<evidence type="ECO:0000256" key="6">
    <source>
        <dbReference type="ARBA" id="ARBA00022741"/>
    </source>
</evidence>
<evidence type="ECO:0000256" key="9">
    <source>
        <dbReference type="ARBA" id="ARBA00023054"/>
    </source>
</evidence>
<dbReference type="GO" id="GO:0071897">
    <property type="term" value="P:DNA biosynthetic process"/>
    <property type="evidence" value="ECO:0007669"/>
    <property type="project" value="UniProtKB-ARBA"/>
</dbReference>
<dbReference type="InterPro" id="IPR042219">
    <property type="entry name" value="AAA_lid_11_sf"/>
</dbReference>
<dbReference type="InterPro" id="IPR035706">
    <property type="entry name" value="AAA_9"/>
</dbReference>
<keyword evidence="13" id="KW-0966">Cell projection</keyword>
<keyword evidence="10" id="KW-0969">Cilium</keyword>
<dbReference type="GO" id="GO:0007018">
    <property type="term" value="P:microtubule-based movement"/>
    <property type="evidence" value="ECO:0007669"/>
    <property type="project" value="InterPro"/>
</dbReference>
<dbReference type="GO" id="GO:0030286">
    <property type="term" value="C:dynein complex"/>
    <property type="evidence" value="ECO:0007669"/>
    <property type="project" value="UniProtKB-KW"/>
</dbReference>
<dbReference type="InterPro" id="IPR041228">
    <property type="entry name" value="Dynein_C"/>
</dbReference>
<dbReference type="PANTHER" id="PTHR45703:SF8">
    <property type="entry name" value="DYNEINS HEAVY CHAIN"/>
    <property type="match status" value="1"/>
</dbReference>
<keyword evidence="17" id="KW-1185">Reference proteome</keyword>
<dbReference type="InterPro" id="IPR026983">
    <property type="entry name" value="DHC"/>
</dbReference>